<evidence type="ECO:0000313" key="4">
    <source>
        <dbReference type="Proteomes" id="UP000077628"/>
    </source>
</evidence>
<dbReference type="AlphaFoldDB" id="A0A177NDQ4"/>
<dbReference type="RefSeq" id="WP_064030426.1">
    <property type="nucleotide sequence ID" value="NZ_LUUK01000189.1"/>
</dbReference>
<dbReference type="InterPro" id="IPR000836">
    <property type="entry name" value="PRTase_dom"/>
</dbReference>
<sequence>MVNHWLNIIQNLLLPPRCVLCGAPGHAGLDLCAGCLDDLPRNVSCCYRCGEPFETRHPQPVLCGRCLSKTPAFDETYAPFLYRSHLRYLVSRLKFQRDYKNARLLAGLLAAHAGTQAERPECLIPVPLHRGRYRERGFNQAMEIARHLSKELKIPLDSRSCQRVRDTGHQIALPAKQRRKNLRNAFRATRPLPYRHVAIVDDVMTTGATVAALATALKRAGVGRVDVWVCARA</sequence>
<dbReference type="InterPro" id="IPR029057">
    <property type="entry name" value="PRTase-like"/>
</dbReference>
<feature type="domain" description="Double zinc ribbon" evidence="2">
    <location>
        <begin position="10"/>
        <end position="67"/>
    </location>
</feature>
<dbReference type="GO" id="GO:0016757">
    <property type="term" value="F:glycosyltransferase activity"/>
    <property type="evidence" value="ECO:0007669"/>
    <property type="project" value="UniProtKB-KW"/>
</dbReference>
<protein>
    <submittedName>
        <fullName evidence="3">Phosphoribosyltransferase</fullName>
    </submittedName>
</protein>
<dbReference type="SUPFAM" id="SSF53271">
    <property type="entry name" value="PRTase-like"/>
    <property type="match status" value="1"/>
</dbReference>
<evidence type="ECO:0000313" key="3">
    <source>
        <dbReference type="EMBL" id="OAI15952.1"/>
    </source>
</evidence>
<dbReference type="CDD" id="cd06223">
    <property type="entry name" value="PRTases_typeI"/>
    <property type="match status" value="1"/>
</dbReference>
<keyword evidence="3" id="KW-0328">Glycosyltransferase</keyword>
<dbReference type="PANTHER" id="PTHR47505:SF1">
    <property type="entry name" value="DNA UTILIZATION PROTEIN YHGH"/>
    <property type="match status" value="1"/>
</dbReference>
<dbReference type="Proteomes" id="UP000077628">
    <property type="component" value="Unassembled WGS sequence"/>
</dbReference>
<dbReference type="STRING" id="702114.A1355_10075"/>
<dbReference type="EMBL" id="LUUK01000189">
    <property type="protein sequence ID" value="OAI15952.1"/>
    <property type="molecule type" value="Genomic_DNA"/>
</dbReference>
<dbReference type="OrthoDB" id="9793412at2"/>
<accession>A0A177NDQ4</accession>
<dbReference type="Pfam" id="PF18912">
    <property type="entry name" value="DZR_2"/>
    <property type="match status" value="1"/>
</dbReference>
<organism evidence="3 4">
    <name type="scientific">Methylomonas koyamae</name>
    <dbReference type="NCBI Taxonomy" id="702114"/>
    <lineage>
        <taxon>Bacteria</taxon>
        <taxon>Pseudomonadati</taxon>
        <taxon>Pseudomonadota</taxon>
        <taxon>Gammaproteobacteria</taxon>
        <taxon>Methylococcales</taxon>
        <taxon>Methylococcaceae</taxon>
        <taxon>Methylomonas</taxon>
    </lineage>
</organism>
<comment type="similarity">
    <text evidence="1">Belongs to the ComF/GntX family.</text>
</comment>
<dbReference type="InterPro" id="IPR051910">
    <property type="entry name" value="ComF/GntX_DNA_util-trans"/>
</dbReference>
<dbReference type="Gene3D" id="3.40.50.2020">
    <property type="match status" value="1"/>
</dbReference>
<evidence type="ECO:0000259" key="2">
    <source>
        <dbReference type="Pfam" id="PF18912"/>
    </source>
</evidence>
<comment type="caution">
    <text evidence="3">The sequence shown here is derived from an EMBL/GenBank/DDBJ whole genome shotgun (WGS) entry which is preliminary data.</text>
</comment>
<dbReference type="InterPro" id="IPR044005">
    <property type="entry name" value="DZR_2"/>
</dbReference>
<dbReference type="PANTHER" id="PTHR47505">
    <property type="entry name" value="DNA UTILIZATION PROTEIN YHGH"/>
    <property type="match status" value="1"/>
</dbReference>
<keyword evidence="4" id="KW-1185">Reference proteome</keyword>
<reference evidence="4" key="1">
    <citation type="submission" date="2016-03" db="EMBL/GenBank/DDBJ databases">
        <authorList>
            <person name="Heylen K."/>
            <person name="De Vos P."/>
            <person name="Vekeman B."/>
        </authorList>
    </citation>
    <scope>NUCLEOTIDE SEQUENCE [LARGE SCALE GENOMIC DNA]</scope>
    <source>
        <strain evidence="4">R-45383</strain>
    </source>
</reference>
<gene>
    <name evidence="3" type="ORF">A1355_10075</name>
</gene>
<name>A0A177NDQ4_9GAMM</name>
<keyword evidence="3" id="KW-0808">Transferase</keyword>
<evidence type="ECO:0000256" key="1">
    <source>
        <dbReference type="ARBA" id="ARBA00008007"/>
    </source>
</evidence>
<proteinExistence type="inferred from homology"/>